<comment type="subcellular location">
    <subcellularLocation>
        <location evidence="1">Membrane</location>
    </subcellularLocation>
</comment>
<organism evidence="8 9">
    <name type="scientific">Zizania palustris</name>
    <name type="common">Northern wild rice</name>
    <dbReference type="NCBI Taxonomy" id="103762"/>
    <lineage>
        <taxon>Eukaryota</taxon>
        <taxon>Viridiplantae</taxon>
        <taxon>Streptophyta</taxon>
        <taxon>Embryophyta</taxon>
        <taxon>Tracheophyta</taxon>
        <taxon>Spermatophyta</taxon>
        <taxon>Magnoliopsida</taxon>
        <taxon>Liliopsida</taxon>
        <taxon>Poales</taxon>
        <taxon>Poaceae</taxon>
        <taxon>BOP clade</taxon>
        <taxon>Oryzoideae</taxon>
        <taxon>Oryzeae</taxon>
        <taxon>Zizaniinae</taxon>
        <taxon>Zizania</taxon>
    </lineage>
</organism>
<dbReference type="EMBL" id="JAAALK010000284">
    <property type="protein sequence ID" value="KAG8068855.1"/>
    <property type="molecule type" value="Genomic_DNA"/>
</dbReference>
<dbReference type="AlphaFoldDB" id="A0A8J5S4I6"/>
<dbReference type="Proteomes" id="UP000729402">
    <property type="component" value="Unassembled WGS sequence"/>
</dbReference>
<dbReference type="Pfam" id="PF00560">
    <property type="entry name" value="LRR_1"/>
    <property type="match status" value="2"/>
</dbReference>
<keyword evidence="4" id="KW-0677">Repeat</keyword>
<evidence type="ECO:0000256" key="5">
    <source>
        <dbReference type="ARBA" id="ARBA00023136"/>
    </source>
</evidence>
<reference evidence="8" key="2">
    <citation type="submission" date="2021-02" db="EMBL/GenBank/DDBJ databases">
        <authorList>
            <person name="Kimball J.A."/>
            <person name="Haas M.W."/>
            <person name="Macchietto M."/>
            <person name="Kono T."/>
            <person name="Duquette J."/>
            <person name="Shao M."/>
        </authorList>
    </citation>
    <scope>NUCLEOTIDE SEQUENCE</scope>
    <source>
        <tissue evidence="8">Fresh leaf tissue</tissue>
    </source>
</reference>
<dbReference type="FunFam" id="3.80.10.10:FF:000400">
    <property type="entry name" value="Nuclear pore complex protein NUP107"/>
    <property type="match status" value="1"/>
</dbReference>
<reference evidence="8" key="1">
    <citation type="journal article" date="2021" name="bioRxiv">
        <title>Whole Genome Assembly and Annotation of Northern Wild Rice, Zizania palustris L., Supports a Whole Genome Duplication in the Zizania Genus.</title>
        <authorList>
            <person name="Haas M."/>
            <person name="Kono T."/>
            <person name="Macchietto M."/>
            <person name="Millas R."/>
            <person name="McGilp L."/>
            <person name="Shao M."/>
            <person name="Duquette J."/>
            <person name="Hirsch C.N."/>
            <person name="Kimball J."/>
        </authorList>
    </citation>
    <scope>NUCLEOTIDE SEQUENCE</scope>
    <source>
        <tissue evidence="8">Fresh leaf tissue</tissue>
    </source>
</reference>
<keyword evidence="2" id="KW-0433">Leucine-rich repeat</keyword>
<keyword evidence="9" id="KW-1185">Reference proteome</keyword>
<dbReference type="Pfam" id="PF13855">
    <property type="entry name" value="LRR_8"/>
    <property type="match status" value="1"/>
</dbReference>
<dbReference type="InterPro" id="IPR001611">
    <property type="entry name" value="Leu-rich_rpt"/>
</dbReference>
<feature type="chain" id="PRO_5035186113" description="Leucine-rich repeat-containing N-terminal plant-type domain-containing protein" evidence="6">
    <location>
        <begin position="24"/>
        <end position="205"/>
    </location>
</feature>
<feature type="signal peptide" evidence="6">
    <location>
        <begin position="1"/>
        <end position="23"/>
    </location>
</feature>
<dbReference type="OrthoDB" id="406235at2759"/>
<evidence type="ECO:0000256" key="2">
    <source>
        <dbReference type="ARBA" id="ARBA00022614"/>
    </source>
</evidence>
<proteinExistence type="predicted"/>
<evidence type="ECO:0000256" key="4">
    <source>
        <dbReference type="ARBA" id="ARBA00022737"/>
    </source>
</evidence>
<evidence type="ECO:0000256" key="3">
    <source>
        <dbReference type="ARBA" id="ARBA00022729"/>
    </source>
</evidence>
<evidence type="ECO:0000256" key="6">
    <source>
        <dbReference type="SAM" id="SignalP"/>
    </source>
</evidence>
<evidence type="ECO:0000259" key="7">
    <source>
        <dbReference type="Pfam" id="PF08263"/>
    </source>
</evidence>
<evidence type="ECO:0000313" key="8">
    <source>
        <dbReference type="EMBL" id="KAG8068855.1"/>
    </source>
</evidence>
<keyword evidence="3 6" id="KW-0732">Signal</keyword>
<dbReference type="InterPro" id="IPR013210">
    <property type="entry name" value="LRR_N_plant-typ"/>
</dbReference>
<gene>
    <name evidence="8" type="ORF">GUJ93_ZPchr0005g14381</name>
</gene>
<protein>
    <recommendedName>
        <fullName evidence="7">Leucine-rich repeat-containing N-terminal plant-type domain-containing protein</fullName>
    </recommendedName>
</protein>
<dbReference type="PANTHER" id="PTHR47988">
    <property type="entry name" value="SOMATIC EMBRYOGENESIS RECEPTOR KINASE 1"/>
    <property type="match status" value="1"/>
</dbReference>
<sequence>MGSHSSAAVLVTGRLAVVTLVSCNTEGDILGEISYAIMQVWKDPNDVLESWDPTLTNPCSWLHITCGNNNSVVSVDLGSAGLSGPLIPQLGGLSYLQYLELYGNELNGSIPTTLGKLSNLISLDLQDNLFTGTIPDSLGTISTLQLLRLHGNNLTGAIPQSFGNLTNLIYLELQWNALSDSIPASLGNIKTLEFLYVLVPELLNF</sequence>
<dbReference type="GO" id="GO:0016020">
    <property type="term" value="C:membrane"/>
    <property type="evidence" value="ECO:0007669"/>
    <property type="project" value="UniProtKB-SubCell"/>
</dbReference>
<evidence type="ECO:0000256" key="1">
    <source>
        <dbReference type="ARBA" id="ARBA00004370"/>
    </source>
</evidence>
<keyword evidence="5" id="KW-0472">Membrane</keyword>
<feature type="domain" description="Leucine-rich repeat-containing N-terminal plant-type" evidence="7">
    <location>
        <begin position="41"/>
        <end position="66"/>
    </location>
</feature>
<comment type="caution">
    <text evidence="8">The sequence shown here is derived from an EMBL/GenBank/DDBJ whole genome shotgun (WGS) entry which is preliminary data.</text>
</comment>
<evidence type="ECO:0000313" key="9">
    <source>
        <dbReference type="Proteomes" id="UP000729402"/>
    </source>
</evidence>
<accession>A0A8J5S4I6</accession>
<dbReference type="Pfam" id="PF08263">
    <property type="entry name" value="LRRNT_2"/>
    <property type="match status" value="1"/>
</dbReference>
<name>A0A8J5S4I6_ZIZPA</name>